<gene>
    <name evidence="11" type="primary">nikR</name>
    <name evidence="11" type="ORF">EOE48_10970</name>
</gene>
<accession>A0A3S2YSX7</accession>
<dbReference type="InterPro" id="IPR010985">
    <property type="entry name" value="Ribbon_hlx_hlx"/>
</dbReference>
<sequence>MQRITITIDDELLAAMDRLCTERGYGSRSEAVRDLVRDAVAPSQGDQAGAASYYGTLSYVYNHGTRDLARRLTDEGHHHGVSIASMHVHLTRDDCLEVAVLHGSVPAMQAYADRIITQRGVRYGHLHLIPENSAEPANHPHPHGDNAGH</sequence>
<keyword evidence="4 7" id="KW-0805">Transcription regulation</keyword>
<dbReference type="HAMAP" id="MF_00476">
    <property type="entry name" value="NikR"/>
    <property type="match status" value="1"/>
</dbReference>
<evidence type="ECO:0000256" key="8">
    <source>
        <dbReference type="SAM" id="MobiDB-lite"/>
    </source>
</evidence>
<feature type="region of interest" description="Disordered" evidence="8">
    <location>
        <begin position="130"/>
        <end position="149"/>
    </location>
</feature>
<dbReference type="AlphaFoldDB" id="A0A3S2YSX7"/>
<evidence type="ECO:0000256" key="5">
    <source>
        <dbReference type="ARBA" id="ARBA00023125"/>
    </source>
</evidence>
<dbReference type="SUPFAM" id="SSF55021">
    <property type="entry name" value="ACT-like"/>
    <property type="match status" value="1"/>
</dbReference>
<evidence type="ECO:0000256" key="7">
    <source>
        <dbReference type="HAMAP-Rule" id="MF_00476"/>
    </source>
</evidence>
<protein>
    <recommendedName>
        <fullName evidence="7">Putative nickel-responsive regulator</fullName>
    </recommendedName>
</protein>
<dbReference type="Gene3D" id="1.10.1220.10">
    <property type="entry name" value="Met repressor-like"/>
    <property type="match status" value="1"/>
</dbReference>
<keyword evidence="2 7" id="KW-0533">Nickel</keyword>
<comment type="function">
    <text evidence="7">Transcriptional regulator.</text>
</comment>
<evidence type="ECO:0000259" key="10">
    <source>
        <dbReference type="Pfam" id="PF08753"/>
    </source>
</evidence>
<evidence type="ECO:0000256" key="4">
    <source>
        <dbReference type="ARBA" id="ARBA00023015"/>
    </source>
</evidence>
<dbReference type="NCBIfam" id="NF003381">
    <property type="entry name" value="PRK04460.1"/>
    <property type="match status" value="1"/>
</dbReference>
<dbReference type="PANTHER" id="PTHR34719">
    <property type="entry name" value="NICKEL-RESPONSIVE REGULATOR"/>
    <property type="match status" value="1"/>
</dbReference>
<comment type="cofactor">
    <cofactor evidence="7">
        <name>Ni(2+)</name>
        <dbReference type="ChEBI" id="CHEBI:49786"/>
    </cofactor>
    <text evidence="7">Binds 1 nickel ion per subunit.</text>
</comment>
<dbReference type="Gene3D" id="3.30.70.1150">
    <property type="entry name" value="ACT-like. Chain A, domain 2"/>
    <property type="match status" value="1"/>
</dbReference>
<dbReference type="OrthoDB" id="9806294at2"/>
<feature type="domain" description="Ribbon-helix-helix protein CopG" evidence="9">
    <location>
        <begin position="3"/>
        <end position="40"/>
    </location>
</feature>
<keyword evidence="6 7" id="KW-0804">Transcription</keyword>
<feature type="domain" description="Transcription factor NikR nickel binding C-terminal" evidence="10">
    <location>
        <begin position="55"/>
        <end position="129"/>
    </location>
</feature>
<dbReference type="Pfam" id="PF01402">
    <property type="entry name" value="RHH_1"/>
    <property type="match status" value="1"/>
</dbReference>
<dbReference type="GO" id="GO:0010045">
    <property type="term" value="P:response to nickel cation"/>
    <property type="evidence" value="ECO:0007669"/>
    <property type="project" value="InterPro"/>
</dbReference>
<evidence type="ECO:0000256" key="1">
    <source>
        <dbReference type="ARBA" id="ARBA00008478"/>
    </source>
</evidence>
<organism evidence="11 12">
    <name type="scientific">Methylobacterium oryzihabitans</name>
    <dbReference type="NCBI Taxonomy" id="2499852"/>
    <lineage>
        <taxon>Bacteria</taxon>
        <taxon>Pseudomonadati</taxon>
        <taxon>Pseudomonadota</taxon>
        <taxon>Alphaproteobacteria</taxon>
        <taxon>Hyphomicrobiales</taxon>
        <taxon>Methylobacteriaceae</taxon>
        <taxon>Methylobacterium</taxon>
    </lineage>
</organism>
<dbReference type="GO" id="GO:0003700">
    <property type="term" value="F:DNA-binding transcription factor activity"/>
    <property type="evidence" value="ECO:0007669"/>
    <property type="project" value="UniProtKB-UniRule"/>
</dbReference>
<dbReference type="Proteomes" id="UP000286997">
    <property type="component" value="Unassembled WGS sequence"/>
</dbReference>
<comment type="caution">
    <text evidence="11">The sequence shown here is derived from an EMBL/GenBank/DDBJ whole genome shotgun (WGS) entry which is preliminary data.</text>
</comment>
<feature type="binding site" evidence="7">
    <location>
        <position position="89"/>
    </location>
    <ligand>
        <name>Ni(2+)</name>
        <dbReference type="ChEBI" id="CHEBI:49786"/>
    </ligand>
</feature>
<dbReference type="InterPro" id="IPR050192">
    <property type="entry name" value="CopG/NikR_regulator"/>
</dbReference>
<feature type="binding site" evidence="7">
    <location>
        <position position="87"/>
    </location>
    <ligand>
        <name>Ni(2+)</name>
        <dbReference type="ChEBI" id="CHEBI:49786"/>
    </ligand>
</feature>
<name>A0A3S2YSX7_9HYPH</name>
<evidence type="ECO:0000256" key="2">
    <source>
        <dbReference type="ARBA" id="ARBA00022596"/>
    </source>
</evidence>
<dbReference type="InterPro" id="IPR002145">
    <property type="entry name" value="CopG"/>
</dbReference>
<dbReference type="InterPro" id="IPR013321">
    <property type="entry name" value="Arc_rbn_hlx_hlx"/>
</dbReference>
<dbReference type="Pfam" id="PF08753">
    <property type="entry name" value="NikR_C"/>
    <property type="match status" value="1"/>
</dbReference>
<keyword evidence="3 7" id="KW-0479">Metal-binding</keyword>
<dbReference type="InterPro" id="IPR027271">
    <property type="entry name" value="Acetolactate_synth/TF_NikR_C"/>
</dbReference>
<evidence type="ECO:0000256" key="6">
    <source>
        <dbReference type="ARBA" id="ARBA00023163"/>
    </source>
</evidence>
<dbReference type="PANTHER" id="PTHR34719:SF2">
    <property type="entry name" value="NICKEL-RESPONSIVE REGULATOR"/>
    <property type="match status" value="1"/>
</dbReference>
<evidence type="ECO:0000313" key="12">
    <source>
        <dbReference type="Proteomes" id="UP000286997"/>
    </source>
</evidence>
<keyword evidence="5 7" id="KW-0238">DNA-binding</keyword>
<dbReference type="SUPFAM" id="SSF47598">
    <property type="entry name" value="Ribbon-helix-helix"/>
    <property type="match status" value="1"/>
</dbReference>
<feature type="binding site" evidence="7">
    <location>
        <position position="95"/>
    </location>
    <ligand>
        <name>Ni(2+)</name>
        <dbReference type="ChEBI" id="CHEBI:49786"/>
    </ligand>
</feature>
<feature type="binding site" evidence="7">
    <location>
        <position position="77"/>
    </location>
    <ligand>
        <name>Ni(2+)</name>
        <dbReference type="ChEBI" id="CHEBI:49786"/>
    </ligand>
</feature>
<dbReference type="InterPro" id="IPR045865">
    <property type="entry name" value="ACT-like_dom_sf"/>
</dbReference>
<proteinExistence type="inferred from homology"/>
<dbReference type="GO" id="GO:0003677">
    <property type="term" value="F:DNA binding"/>
    <property type="evidence" value="ECO:0007669"/>
    <property type="project" value="UniProtKB-KW"/>
</dbReference>
<dbReference type="GO" id="GO:0016151">
    <property type="term" value="F:nickel cation binding"/>
    <property type="evidence" value="ECO:0007669"/>
    <property type="project" value="UniProtKB-UniRule"/>
</dbReference>
<keyword evidence="12" id="KW-1185">Reference proteome</keyword>
<evidence type="ECO:0000313" key="11">
    <source>
        <dbReference type="EMBL" id="RVU18408.1"/>
    </source>
</evidence>
<dbReference type="RefSeq" id="WP_127728850.1">
    <property type="nucleotide sequence ID" value="NZ_SACP01000009.1"/>
</dbReference>
<evidence type="ECO:0000259" key="9">
    <source>
        <dbReference type="Pfam" id="PF01402"/>
    </source>
</evidence>
<evidence type="ECO:0000256" key="3">
    <source>
        <dbReference type="ARBA" id="ARBA00022723"/>
    </source>
</evidence>
<dbReference type="CDD" id="cd22231">
    <property type="entry name" value="RHH_NikR_HicB-like"/>
    <property type="match status" value="1"/>
</dbReference>
<dbReference type="InterPro" id="IPR014864">
    <property type="entry name" value="TF_NikR_Ni-bd_C"/>
</dbReference>
<dbReference type="EMBL" id="SACP01000009">
    <property type="protein sequence ID" value="RVU18408.1"/>
    <property type="molecule type" value="Genomic_DNA"/>
</dbReference>
<dbReference type="NCBIfam" id="NF002815">
    <property type="entry name" value="PRK02967.1"/>
    <property type="match status" value="1"/>
</dbReference>
<comment type="similarity">
    <text evidence="1 7">Belongs to the transcriptional regulatory CopG/NikR family.</text>
</comment>
<reference evidence="11 12" key="1">
    <citation type="submission" date="2019-01" db="EMBL/GenBank/DDBJ databases">
        <authorList>
            <person name="Chen W.-M."/>
        </authorList>
    </citation>
    <scope>NUCLEOTIDE SEQUENCE [LARGE SCALE GENOMIC DNA]</scope>
    <source>
        <strain evidence="11 12">TER-1</strain>
    </source>
</reference>
<dbReference type="InterPro" id="IPR022988">
    <property type="entry name" value="Ni_resp_reg_NikR"/>
</dbReference>